<evidence type="ECO:0000256" key="3">
    <source>
        <dbReference type="ARBA" id="ARBA00022603"/>
    </source>
</evidence>
<dbReference type="EC" id="2.1.1.22" evidence="2"/>
<keyword evidence="7" id="KW-1185">Reference proteome</keyword>
<protein>
    <recommendedName>
        <fullName evidence="2">carnosine N-methyltransferase</fullName>
        <ecNumber evidence="2">2.1.1.22</ecNumber>
    </recommendedName>
</protein>
<comment type="similarity">
    <text evidence="1">Belongs to the carnosine N-methyltransferase family.</text>
</comment>
<dbReference type="Pfam" id="PF07942">
    <property type="entry name" value="CARME"/>
    <property type="match status" value="1"/>
</dbReference>
<dbReference type="Gene3D" id="3.40.50.150">
    <property type="entry name" value="Vaccinia Virus protein VP39"/>
    <property type="match status" value="1"/>
</dbReference>
<dbReference type="SMART" id="SM01296">
    <property type="entry name" value="N2227"/>
    <property type="match status" value="1"/>
</dbReference>
<keyword evidence="3" id="KW-0489">Methyltransferase</keyword>
<sequence>MWSQKEKFEFSDLISALKQYRGKSLIQLEKFSQNGYRTPDEIVEIRQAVNANADLFEYMAHKAPFTFGGTGPIQVYPTREEDQFDTMDLHQLSSALKSAARDWTSLGEIERRQTYDPIIAALKEFLPKDSKILIPGAGLCRLASEIASSGFIAFANENSFIMIVISQIAFRHKRQFRIFPFLHQISGLENFRDTLISDIFPRFQTRDPIQSKPNGNLIFDIDIANADNDENVNTDEYQNNKNINLFEPSLLIENQRLILMAGDIIGMENSQPNIFDAVVTCFFIDVVSDIEKIVTLFYKILRPGGYWINMGPLMMHRSDDDFFAKSSFYDTVKIAQKIGFTVVRESRIDTSYIENPHTNVKTLYKCQFLVVQK</sequence>
<keyword evidence="4" id="KW-0808">Transferase</keyword>
<accession>A0ABR2K5X4</accession>
<evidence type="ECO:0000256" key="1">
    <source>
        <dbReference type="ARBA" id="ARBA00010086"/>
    </source>
</evidence>
<evidence type="ECO:0000313" key="6">
    <source>
        <dbReference type="EMBL" id="KAK8885440.1"/>
    </source>
</evidence>
<evidence type="ECO:0000256" key="2">
    <source>
        <dbReference type="ARBA" id="ARBA00012003"/>
    </source>
</evidence>
<dbReference type="SUPFAM" id="SSF53335">
    <property type="entry name" value="S-adenosyl-L-methionine-dependent methyltransferases"/>
    <property type="match status" value="1"/>
</dbReference>
<dbReference type="InterPro" id="IPR012901">
    <property type="entry name" value="CARME"/>
</dbReference>
<reference evidence="6 7" key="1">
    <citation type="submission" date="2024-04" db="EMBL/GenBank/DDBJ databases">
        <title>Tritrichomonas musculus Genome.</title>
        <authorList>
            <person name="Alves-Ferreira E."/>
            <person name="Grigg M."/>
            <person name="Lorenzi H."/>
            <person name="Galac M."/>
        </authorList>
    </citation>
    <scope>NUCLEOTIDE SEQUENCE [LARGE SCALE GENOMIC DNA]</scope>
    <source>
        <strain evidence="6 7">EAF2021</strain>
    </source>
</reference>
<proteinExistence type="inferred from homology"/>
<evidence type="ECO:0000256" key="4">
    <source>
        <dbReference type="ARBA" id="ARBA00022679"/>
    </source>
</evidence>
<gene>
    <name evidence="6" type="ORF">M9Y10_040888</name>
</gene>
<organism evidence="6 7">
    <name type="scientific">Tritrichomonas musculus</name>
    <dbReference type="NCBI Taxonomy" id="1915356"/>
    <lineage>
        <taxon>Eukaryota</taxon>
        <taxon>Metamonada</taxon>
        <taxon>Parabasalia</taxon>
        <taxon>Tritrichomonadida</taxon>
        <taxon>Tritrichomonadidae</taxon>
        <taxon>Tritrichomonas</taxon>
    </lineage>
</organism>
<dbReference type="EMBL" id="JAPFFF010000007">
    <property type="protein sequence ID" value="KAK8885440.1"/>
    <property type="molecule type" value="Genomic_DNA"/>
</dbReference>
<dbReference type="InterPro" id="IPR029063">
    <property type="entry name" value="SAM-dependent_MTases_sf"/>
</dbReference>
<evidence type="ECO:0000256" key="5">
    <source>
        <dbReference type="ARBA" id="ARBA00022691"/>
    </source>
</evidence>
<comment type="caution">
    <text evidence="6">The sequence shown here is derived from an EMBL/GenBank/DDBJ whole genome shotgun (WGS) entry which is preliminary data.</text>
</comment>
<dbReference type="PANTHER" id="PTHR12303">
    <property type="entry name" value="CARNOSINE N-METHYLTRANSFERASE"/>
    <property type="match status" value="1"/>
</dbReference>
<name>A0ABR2K5X4_9EUKA</name>
<dbReference type="Proteomes" id="UP001470230">
    <property type="component" value="Unassembled WGS sequence"/>
</dbReference>
<dbReference type="PANTHER" id="PTHR12303:SF6">
    <property type="entry name" value="CARNOSINE N-METHYLTRANSFERASE"/>
    <property type="match status" value="1"/>
</dbReference>
<evidence type="ECO:0000313" key="7">
    <source>
        <dbReference type="Proteomes" id="UP001470230"/>
    </source>
</evidence>
<keyword evidence="5" id="KW-0949">S-adenosyl-L-methionine</keyword>